<proteinExistence type="inferred from homology"/>
<dbReference type="OrthoDB" id="9804020at2"/>
<dbReference type="InterPro" id="IPR051446">
    <property type="entry name" value="HTH_trans_reg/aminotransferase"/>
</dbReference>
<gene>
    <name evidence="7" type="ORF">GEAM_3601</name>
</gene>
<comment type="similarity">
    <text evidence="1">In the C-terminal section; belongs to the class-I pyridoxal-phosphate-dependent aminotransferase family.</text>
</comment>
<dbReference type="STRING" id="910964.GEAM_3601"/>
<evidence type="ECO:0000313" key="7">
    <source>
        <dbReference type="EMBL" id="KFC78629.1"/>
    </source>
</evidence>
<dbReference type="InterPro" id="IPR036388">
    <property type="entry name" value="WH-like_DNA-bd_sf"/>
</dbReference>
<evidence type="ECO:0000256" key="3">
    <source>
        <dbReference type="ARBA" id="ARBA00023015"/>
    </source>
</evidence>
<feature type="domain" description="HTH gntR-type" evidence="6">
    <location>
        <begin position="16"/>
        <end position="84"/>
    </location>
</feature>
<dbReference type="SUPFAM" id="SSF46785">
    <property type="entry name" value="Winged helix' DNA-binding domain"/>
    <property type="match status" value="1"/>
</dbReference>
<name>A0A085G4I4_EWIA3</name>
<evidence type="ECO:0000313" key="8">
    <source>
        <dbReference type="Proteomes" id="UP000028640"/>
    </source>
</evidence>
<dbReference type="PANTHER" id="PTHR46577">
    <property type="entry name" value="HTH-TYPE TRANSCRIPTIONAL REGULATORY PROTEIN GABR"/>
    <property type="match status" value="1"/>
</dbReference>
<dbReference type="EC" id="2.6.1.1" evidence="7"/>
<dbReference type="Gene3D" id="1.10.10.10">
    <property type="entry name" value="Winged helix-like DNA-binding domain superfamily/Winged helix DNA-binding domain"/>
    <property type="match status" value="1"/>
</dbReference>
<dbReference type="GO" id="GO:0004069">
    <property type="term" value="F:L-aspartate:2-oxoglutarate aminotransferase activity"/>
    <property type="evidence" value="ECO:0007669"/>
    <property type="project" value="UniProtKB-EC"/>
</dbReference>
<sequence length="506" mass="55594">MAEMLTPLTDANRAGDTRYNLLADNLAEAIRRGTLPAGSRLPSVRRSAQTYSVSINTVVAAYRRLEDRGLIEARPQSGFYVRTALPALEVQHLPHGPAAEPADDVLDLIDTVFAAQINPAYTNLSLACPQANDFYPGAKLGRIMSSLLRRQPHLIGQYALPPGNLALRQQIARRSLALGMMLEASDITLTHGCMEALQLALRVTTQPGDSVGLETPTYFYLLPLLASLGLKAVEIPTDPQTGLSLDALELMLNEKRLNAVIAMPTAQNPMGFTMPLAAKKRLARLMNDHRVPLIEDGLYAEIQFSDALSPAVKSFDKYGWVLFCTSFTKTLAPDFRIGWIAGGRFADKLRKLKAVSSMTESSLLSQTLAVFLESGGYDHHLRSLRRRYEAQVDEARALIAQYFPQGTRSTRPMGGFVFWVDFPEGVDTVALFKQLIEEKICMTPGTLYSPSGRYSNGLRLSCCYPFDVRYTAALARLGQRACEMSGLPPGLAQTTDDARADETRTS</sequence>
<keyword evidence="4" id="KW-0238">DNA-binding</keyword>
<keyword evidence="8" id="KW-1185">Reference proteome</keyword>
<dbReference type="GO" id="GO:0003700">
    <property type="term" value="F:DNA-binding transcription factor activity"/>
    <property type="evidence" value="ECO:0007669"/>
    <property type="project" value="InterPro"/>
</dbReference>
<evidence type="ECO:0000259" key="6">
    <source>
        <dbReference type="PROSITE" id="PS50949"/>
    </source>
</evidence>
<dbReference type="SMART" id="SM00345">
    <property type="entry name" value="HTH_GNTR"/>
    <property type="match status" value="1"/>
</dbReference>
<dbReference type="EMBL" id="JMPJ01000067">
    <property type="protein sequence ID" value="KFC78629.1"/>
    <property type="molecule type" value="Genomic_DNA"/>
</dbReference>
<evidence type="ECO:0000256" key="4">
    <source>
        <dbReference type="ARBA" id="ARBA00023125"/>
    </source>
</evidence>
<dbReference type="CDD" id="cd00609">
    <property type="entry name" value="AAT_like"/>
    <property type="match status" value="1"/>
</dbReference>
<dbReference type="Gene3D" id="3.40.640.10">
    <property type="entry name" value="Type I PLP-dependent aspartate aminotransferase-like (Major domain)"/>
    <property type="match status" value="1"/>
</dbReference>
<dbReference type="GO" id="GO:0030170">
    <property type="term" value="F:pyridoxal phosphate binding"/>
    <property type="evidence" value="ECO:0007669"/>
    <property type="project" value="InterPro"/>
</dbReference>
<keyword evidence="3" id="KW-0805">Transcription regulation</keyword>
<dbReference type="InterPro" id="IPR015422">
    <property type="entry name" value="PyrdxlP-dep_Trfase_small"/>
</dbReference>
<evidence type="ECO:0000256" key="2">
    <source>
        <dbReference type="ARBA" id="ARBA00022898"/>
    </source>
</evidence>
<evidence type="ECO:0000256" key="1">
    <source>
        <dbReference type="ARBA" id="ARBA00005384"/>
    </source>
</evidence>
<accession>A0A085G4I4</accession>
<keyword evidence="2" id="KW-0663">Pyridoxal phosphate</keyword>
<organism evidence="7 8">
    <name type="scientific">Ewingella americana (strain ATCC 33852 / DSM 4580 / CCUG 14506 / JCM 5911 / LMG 7869 / NCTC 12157 / CDC 1468-78)</name>
    <dbReference type="NCBI Taxonomy" id="910964"/>
    <lineage>
        <taxon>Bacteria</taxon>
        <taxon>Pseudomonadati</taxon>
        <taxon>Pseudomonadota</taxon>
        <taxon>Gammaproteobacteria</taxon>
        <taxon>Enterobacterales</taxon>
        <taxon>Yersiniaceae</taxon>
        <taxon>Ewingella</taxon>
    </lineage>
</organism>
<dbReference type="InterPro" id="IPR036390">
    <property type="entry name" value="WH_DNA-bd_sf"/>
</dbReference>
<keyword evidence="5" id="KW-0804">Transcription</keyword>
<dbReference type="PROSITE" id="PS50949">
    <property type="entry name" value="HTH_GNTR"/>
    <property type="match status" value="1"/>
</dbReference>
<dbReference type="GO" id="GO:0003677">
    <property type="term" value="F:DNA binding"/>
    <property type="evidence" value="ECO:0007669"/>
    <property type="project" value="UniProtKB-KW"/>
</dbReference>
<dbReference type="Pfam" id="PF00392">
    <property type="entry name" value="GntR"/>
    <property type="match status" value="1"/>
</dbReference>
<dbReference type="PANTHER" id="PTHR46577:SF2">
    <property type="entry name" value="TRANSCRIPTIONAL REGULATORY PROTEIN"/>
    <property type="match status" value="1"/>
</dbReference>
<dbReference type="InterPro" id="IPR015424">
    <property type="entry name" value="PyrdxlP-dep_Trfase"/>
</dbReference>
<dbReference type="SUPFAM" id="SSF53383">
    <property type="entry name" value="PLP-dependent transferases"/>
    <property type="match status" value="1"/>
</dbReference>
<evidence type="ECO:0000256" key="5">
    <source>
        <dbReference type="ARBA" id="ARBA00023163"/>
    </source>
</evidence>
<protein>
    <submittedName>
        <fullName evidence="7">GntR family transcriptional regulator/aspartate aminotransferase</fullName>
        <ecNumber evidence="7">2.6.1.1</ecNumber>
    </submittedName>
</protein>
<dbReference type="Proteomes" id="UP000028640">
    <property type="component" value="Unassembled WGS sequence"/>
</dbReference>
<dbReference type="CDD" id="cd07377">
    <property type="entry name" value="WHTH_GntR"/>
    <property type="match status" value="1"/>
</dbReference>
<dbReference type="Pfam" id="PF00155">
    <property type="entry name" value="Aminotran_1_2"/>
    <property type="match status" value="1"/>
</dbReference>
<dbReference type="Gene3D" id="3.90.1150.10">
    <property type="entry name" value="Aspartate Aminotransferase, domain 1"/>
    <property type="match status" value="1"/>
</dbReference>
<reference evidence="7 8" key="1">
    <citation type="submission" date="2014-05" db="EMBL/GenBank/DDBJ databases">
        <title>ATOL: Assembling a taxonomically balanced genome-scale reconstruction of the evolutionary history of the Enterobacteriaceae.</title>
        <authorList>
            <person name="Plunkett G.III."/>
            <person name="Neeno-Eckwall E.C."/>
            <person name="Glasner J.D."/>
            <person name="Perna N.T."/>
        </authorList>
    </citation>
    <scope>NUCLEOTIDE SEQUENCE [LARGE SCALE GENOMIC DNA]</scope>
    <source>
        <strain evidence="7 8">ATCC 33852</strain>
    </source>
</reference>
<dbReference type="AlphaFoldDB" id="A0A085G4I4"/>
<keyword evidence="7" id="KW-0032">Aminotransferase</keyword>
<dbReference type="InterPro" id="IPR015421">
    <property type="entry name" value="PyrdxlP-dep_Trfase_major"/>
</dbReference>
<comment type="caution">
    <text evidence="7">The sequence shown here is derived from an EMBL/GenBank/DDBJ whole genome shotgun (WGS) entry which is preliminary data.</text>
</comment>
<dbReference type="eggNOG" id="COG1167">
    <property type="taxonomic scope" value="Bacteria"/>
</dbReference>
<keyword evidence="7" id="KW-0808">Transferase</keyword>
<dbReference type="InterPro" id="IPR004839">
    <property type="entry name" value="Aminotransferase_I/II_large"/>
</dbReference>
<dbReference type="InterPro" id="IPR000524">
    <property type="entry name" value="Tscrpt_reg_HTH_GntR"/>
</dbReference>